<dbReference type="Pfam" id="PF00202">
    <property type="entry name" value="Aminotran_3"/>
    <property type="match status" value="1"/>
</dbReference>
<accession>D5BRC2</accession>
<feature type="domain" description="M23ase beta-sheet core" evidence="4">
    <location>
        <begin position="448"/>
        <end position="545"/>
    </location>
</feature>
<dbReference type="Gene3D" id="2.70.70.10">
    <property type="entry name" value="Glucose Permease (Domain IIA)"/>
    <property type="match status" value="1"/>
</dbReference>
<dbReference type="Gene3D" id="3.90.1200.10">
    <property type="match status" value="1"/>
</dbReference>
<dbReference type="InterPro" id="IPR011009">
    <property type="entry name" value="Kinase-like_dom_sf"/>
</dbReference>
<comment type="cofactor">
    <cofactor evidence="1">
        <name>pyridoxal 5'-phosphate</name>
        <dbReference type="ChEBI" id="CHEBI:597326"/>
    </cofactor>
</comment>
<evidence type="ECO:0000313" key="7">
    <source>
        <dbReference type="Proteomes" id="UP000007460"/>
    </source>
</evidence>
<gene>
    <name evidence="6" type="ordered locus">SAR116_0576</name>
</gene>
<dbReference type="PROSITE" id="PS00600">
    <property type="entry name" value="AA_TRANSFER_CLASS_3"/>
    <property type="match status" value="1"/>
</dbReference>
<dbReference type="eggNOG" id="COG2334">
    <property type="taxonomic scope" value="Bacteria"/>
</dbReference>
<dbReference type="SUPFAM" id="SSF51261">
    <property type="entry name" value="Duplicated hybrid motif"/>
    <property type="match status" value="1"/>
</dbReference>
<dbReference type="NCBIfam" id="NF004799">
    <property type="entry name" value="PRK06148.1"/>
    <property type="match status" value="1"/>
</dbReference>
<dbReference type="SUPFAM" id="SSF53383">
    <property type="entry name" value="PLP-dependent transferases"/>
    <property type="match status" value="1"/>
</dbReference>
<dbReference type="EMBL" id="CP001751">
    <property type="protein sequence ID" value="ADE38819.1"/>
    <property type="molecule type" value="Genomic_DNA"/>
</dbReference>
<sequence length="1025" mass="111712">MSAKTPILSPSDTAHWKQIFASEFGMSGEVLGLNGEYDTNIGIYDQGKIIAVAKIAPPDCSLAHIDMQIAALTHIAKIIPDVPVPRIISTSDGRSYHKAVDTNGIARLIWMMTSLQGQPLADIRPHNSLLLDDIGYKCGRVTAALADFSHAELSREMKWDLTRADWIYDHMSVLGDPDDRQIVGTIIDDYRAYISAALAKRPKTAIHNDPNDYNLLVTPGMDSAGMIPTPTLTGIVDFGDMIMAPAVCDLAILAAYIILDDPRPLEKLSAVVAGYHRAYPLTSDDIALIYPLVLTRFAVSMVNAGVMAKERPDDPYVMVSQAPIRSFLHKFQHIENDEVTARLRLACGLDITPFSKQTLEWINSNKADFAPVFGFDLANMPLCSCAVGDTVIPQNPTNLTSAEATRLIEMPDDDAPKALVGHYLEPRLVYTEAAFLTAAHSVDGRRTMHLGIDVFAPDDQAVFAPYDAIVVSAVDRAQRLDYGGVVVLAHKTAHGDDFYTLYGHLDPHSIATLTPGQTINKGTKFATLGSVAVNGGWQPHLHFQLGISLILHGDDWPGVADPDDVAFYAALYPNPAALLGLDEARMLYDIASTDNAQVARGERFGANLKLSYKAPVMLLRGWRNYLYDQYGRTYLDAYNNVPHVGHAHPRLQAIAARQLQMINTNTRYLHPAQIKFADSLRARLPDHLDHFYFLTSGSEANELALRLARAHTGQKHMIVQDHGYHGHTTGTIDISPYKFNGPGGEGAPDWVEVVEVADPYRGKFGYDDPCAGAKYAASVDDSIAAIDKKGAGLAGFIAESFPSVGGQIIPPEGYLKEVYARVRKAGGVCIADEVQTGLGRLGSVYWGFEQQDASPDMVVLGKPIGNGHPIGVVATTKAIADSFVNGMEFFSTFGGTTLACLIGAEVLDIIDDEDLQKNAETIGHHLLDGYRILQDKYQIVGDVRGMGLFTGIELVTDPAIKTPATHLAGYVSNRLRAHRILIGTDGPWDNVLKIRPPLTIDHKDADLLLTRLDSVLHEAQIINDV</sequence>
<dbReference type="eggNOG" id="COG0739">
    <property type="taxonomic scope" value="Bacteria"/>
</dbReference>
<evidence type="ECO:0000256" key="3">
    <source>
        <dbReference type="ARBA" id="ARBA00022898"/>
    </source>
</evidence>
<dbReference type="PANTHER" id="PTHR45688">
    <property type="match status" value="1"/>
</dbReference>
<dbReference type="eggNOG" id="COG0160">
    <property type="taxonomic scope" value="Bacteria"/>
</dbReference>
<dbReference type="PANTHER" id="PTHR45688:SF13">
    <property type="entry name" value="ALANINE--GLYOXYLATE AMINOTRANSFERASE 2-LIKE"/>
    <property type="match status" value="1"/>
</dbReference>
<dbReference type="GO" id="GO:0030170">
    <property type="term" value="F:pyridoxal phosphate binding"/>
    <property type="evidence" value="ECO:0007669"/>
    <property type="project" value="InterPro"/>
</dbReference>
<dbReference type="HOGENOM" id="CLU_010757_1_2_5"/>
<dbReference type="Pfam" id="PF01551">
    <property type="entry name" value="Peptidase_M23"/>
    <property type="match status" value="1"/>
</dbReference>
<dbReference type="AlphaFoldDB" id="D5BRC2"/>
<proteinExistence type="inferred from homology"/>
<dbReference type="InterPro" id="IPR002575">
    <property type="entry name" value="Aminoglycoside_PTrfase"/>
</dbReference>
<dbReference type="Gene3D" id="3.40.640.10">
    <property type="entry name" value="Type I PLP-dependent aspartate aminotransferase-like (Major domain)"/>
    <property type="match status" value="1"/>
</dbReference>
<keyword evidence="6" id="KW-0808">Transferase</keyword>
<dbReference type="InterPro" id="IPR015424">
    <property type="entry name" value="PyrdxlP-dep_Trfase"/>
</dbReference>
<organism evidence="6 7">
    <name type="scientific">Puniceispirillum marinum (strain IMCC1322)</name>
    <dbReference type="NCBI Taxonomy" id="488538"/>
    <lineage>
        <taxon>Bacteria</taxon>
        <taxon>Pseudomonadati</taxon>
        <taxon>Pseudomonadota</taxon>
        <taxon>Alphaproteobacteria</taxon>
        <taxon>Candidatus Puniceispirillales</taxon>
        <taxon>Candidatus Puniceispirillaceae</taxon>
        <taxon>Candidatus Puniceispirillum</taxon>
    </lineage>
</organism>
<dbReference type="InterPro" id="IPR015421">
    <property type="entry name" value="PyrdxlP-dep_Trfase_major"/>
</dbReference>
<evidence type="ECO:0000259" key="4">
    <source>
        <dbReference type="Pfam" id="PF01551"/>
    </source>
</evidence>
<protein>
    <submittedName>
        <fullName evidence="6">Aminotransferase class-III</fullName>
        <ecNumber evidence="6">2.6.1.-</ecNumber>
    </submittedName>
</protein>
<comment type="similarity">
    <text evidence="2">Belongs to the class-III pyridoxal-phosphate-dependent aminotransferase family.</text>
</comment>
<dbReference type="InterPro" id="IPR049704">
    <property type="entry name" value="Aminotrans_3_PPA_site"/>
</dbReference>
<dbReference type="Proteomes" id="UP000007460">
    <property type="component" value="Chromosome"/>
</dbReference>
<dbReference type="CDD" id="cd00610">
    <property type="entry name" value="OAT_like"/>
    <property type="match status" value="1"/>
</dbReference>
<reference evidence="6 7" key="1">
    <citation type="journal article" date="2010" name="J. Bacteriol.">
        <title>Complete genome sequence of "Candidatus Puniceispirillum marinum" IMCC1322, a representative of the SAR116 clade in the Alphaproteobacteria.</title>
        <authorList>
            <person name="Oh H.M."/>
            <person name="Kwon K.K."/>
            <person name="Kang I."/>
            <person name="Kang S.G."/>
            <person name="Lee J.H."/>
            <person name="Kim S.J."/>
            <person name="Cho J.C."/>
        </authorList>
    </citation>
    <scope>NUCLEOTIDE SEQUENCE [LARGE SCALE GENOMIC DNA]</scope>
    <source>
        <strain evidence="6 7">IMCC1322</strain>
    </source>
</reference>
<dbReference type="OrthoDB" id="9801834at2"/>
<dbReference type="Pfam" id="PF01636">
    <property type="entry name" value="APH"/>
    <property type="match status" value="1"/>
</dbReference>
<keyword evidence="6" id="KW-0032">Aminotransferase</keyword>
<dbReference type="GO" id="GO:0008483">
    <property type="term" value="F:transaminase activity"/>
    <property type="evidence" value="ECO:0007669"/>
    <property type="project" value="UniProtKB-KW"/>
</dbReference>
<dbReference type="InterPro" id="IPR011055">
    <property type="entry name" value="Dup_hybrid_motif"/>
</dbReference>
<evidence type="ECO:0000256" key="1">
    <source>
        <dbReference type="ARBA" id="ARBA00001933"/>
    </source>
</evidence>
<feature type="domain" description="Aminoglycoside phosphotransferase" evidence="5">
    <location>
        <begin position="52"/>
        <end position="278"/>
    </location>
</feature>
<dbReference type="STRING" id="488538.SAR116_0576"/>
<keyword evidence="7" id="KW-1185">Reference proteome</keyword>
<evidence type="ECO:0000256" key="2">
    <source>
        <dbReference type="ARBA" id="ARBA00008954"/>
    </source>
</evidence>
<dbReference type="Gene3D" id="3.90.1150.10">
    <property type="entry name" value="Aspartate Aminotransferase, domain 1"/>
    <property type="match status" value="1"/>
</dbReference>
<dbReference type="EC" id="2.6.1.-" evidence="6"/>
<name>D5BRC2_PUNMI</name>
<dbReference type="InterPro" id="IPR015422">
    <property type="entry name" value="PyrdxlP-dep_Trfase_small"/>
</dbReference>
<keyword evidence="3" id="KW-0663">Pyridoxal phosphate</keyword>
<evidence type="ECO:0000313" key="6">
    <source>
        <dbReference type="EMBL" id="ADE38819.1"/>
    </source>
</evidence>
<dbReference type="InterPro" id="IPR005814">
    <property type="entry name" value="Aminotrans_3"/>
</dbReference>
<dbReference type="KEGG" id="apb:SAR116_0576"/>
<dbReference type="InterPro" id="IPR016047">
    <property type="entry name" value="M23ase_b-sheet_dom"/>
</dbReference>
<evidence type="ECO:0000259" key="5">
    <source>
        <dbReference type="Pfam" id="PF01636"/>
    </source>
</evidence>
<dbReference type="RefSeq" id="WP_013045448.1">
    <property type="nucleotide sequence ID" value="NC_014010.1"/>
</dbReference>
<dbReference type="SUPFAM" id="SSF56112">
    <property type="entry name" value="Protein kinase-like (PK-like)"/>
    <property type="match status" value="1"/>
</dbReference>
<dbReference type="CDD" id="cd12797">
    <property type="entry name" value="M23_peptidase"/>
    <property type="match status" value="1"/>
</dbReference>